<reference evidence="1" key="1">
    <citation type="journal article" date="2021" name="Proc. Natl. Acad. Sci. U.S.A.">
        <title>A Catalog of Tens of Thousands of Viruses from Human Metagenomes Reveals Hidden Associations with Chronic Diseases.</title>
        <authorList>
            <person name="Tisza M.J."/>
            <person name="Buck C.B."/>
        </authorList>
    </citation>
    <scope>NUCLEOTIDE SEQUENCE</scope>
    <source>
        <strain evidence="1">CtOSJ35</strain>
    </source>
</reference>
<proteinExistence type="predicted"/>
<name>A0A8S5PJ49_9CAUD</name>
<organism evidence="1">
    <name type="scientific">Siphoviridae sp. ctOSJ35</name>
    <dbReference type="NCBI Taxonomy" id="2825479"/>
    <lineage>
        <taxon>Viruses</taxon>
        <taxon>Duplodnaviria</taxon>
        <taxon>Heunggongvirae</taxon>
        <taxon>Uroviricota</taxon>
        <taxon>Caudoviricetes</taxon>
    </lineage>
</organism>
<evidence type="ECO:0000313" key="1">
    <source>
        <dbReference type="EMBL" id="DAE07231.1"/>
    </source>
</evidence>
<sequence>MRWPIVTVTSLDSSGAGVDVLKANPIYTIESLPYPRRYYYFALLIKIGFEFNDNKSLLLTDNNEVNKYHLVDRLGNAVLASQAIGYSQSQRLMYCMYDDVKKIVRVLSPLAPTDYYIEGWLT</sequence>
<protein>
    <submittedName>
        <fullName evidence="1">Uncharacterized protein</fullName>
    </submittedName>
</protein>
<accession>A0A8S5PJ49</accession>
<dbReference type="EMBL" id="BK015447">
    <property type="protein sequence ID" value="DAE07231.1"/>
    <property type="molecule type" value="Genomic_DNA"/>
</dbReference>